<evidence type="ECO:0000256" key="3">
    <source>
        <dbReference type="ARBA" id="ARBA00022475"/>
    </source>
</evidence>
<evidence type="ECO:0000256" key="2">
    <source>
        <dbReference type="ARBA" id="ARBA00009298"/>
    </source>
</evidence>
<dbReference type="PANTHER" id="PTHR33778:SF1">
    <property type="entry name" value="MAGNESIUM TRANSPORTER YHID-RELATED"/>
    <property type="match status" value="1"/>
</dbReference>
<evidence type="ECO:0000256" key="4">
    <source>
        <dbReference type="ARBA" id="ARBA00022692"/>
    </source>
</evidence>
<feature type="transmembrane region" description="Helical" evidence="7">
    <location>
        <begin position="77"/>
        <end position="97"/>
    </location>
</feature>
<proteinExistence type="inferred from homology"/>
<feature type="transmembrane region" description="Helical" evidence="7">
    <location>
        <begin position="12"/>
        <end position="35"/>
    </location>
</feature>
<evidence type="ECO:0000259" key="8">
    <source>
        <dbReference type="Pfam" id="PF02308"/>
    </source>
</evidence>
<protein>
    <recommendedName>
        <fullName evidence="7">Protein MgtC</fullName>
    </recommendedName>
</protein>
<name>A0A8D5FYL7_9PROT</name>
<evidence type="ECO:0000256" key="5">
    <source>
        <dbReference type="ARBA" id="ARBA00022989"/>
    </source>
</evidence>
<dbReference type="RefSeq" id="WP_221765064.1">
    <property type="nucleotide sequence ID" value="NZ_AP024110.1"/>
</dbReference>
<dbReference type="EMBL" id="AP024110">
    <property type="protein sequence ID" value="BCM24544.1"/>
    <property type="molecule type" value="Genomic_DNA"/>
</dbReference>
<accession>A0A8D5FYL7</accession>
<evidence type="ECO:0000256" key="7">
    <source>
        <dbReference type="RuleBase" id="RU365041"/>
    </source>
</evidence>
<evidence type="ECO:0000313" key="10">
    <source>
        <dbReference type="Proteomes" id="UP000826722"/>
    </source>
</evidence>
<dbReference type="Pfam" id="PF02308">
    <property type="entry name" value="MgtC"/>
    <property type="match status" value="1"/>
</dbReference>
<reference evidence="9" key="1">
    <citation type="journal article" date="2021" name="Arch. Microbiol.">
        <title>Methyloradius palustris gen. nov., sp. nov., a methanol-oxidizing bacterium isolated from snow.</title>
        <authorList>
            <person name="Miyadera T."/>
            <person name="Kojima H."/>
            <person name="Fukui M."/>
        </authorList>
    </citation>
    <scope>NUCLEOTIDE SEQUENCE</scope>
    <source>
        <strain evidence="9">Zm11</strain>
    </source>
</reference>
<comment type="similarity">
    <text evidence="2 7">Belongs to the MgtC/SapB family.</text>
</comment>
<dbReference type="InterPro" id="IPR003416">
    <property type="entry name" value="MgtC/SapB/SrpB/YhiD_fam"/>
</dbReference>
<organism evidence="9 10">
    <name type="scientific">Methyloradius palustris</name>
    <dbReference type="NCBI Taxonomy" id="2778876"/>
    <lineage>
        <taxon>Bacteria</taxon>
        <taxon>Pseudomonadati</taxon>
        <taxon>Pseudomonadota</taxon>
        <taxon>Betaproteobacteria</taxon>
        <taxon>Nitrosomonadales</taxon>
        <taxon>Methylophilaceae</taxon>
        <taxon>Methyloradius</taxon>
    </lineage>
</organism>
<evidence type="ECO:0000256" key="1">
    <source>
        <dbReference type="ARBA" id="ARBA00004651"/>
    </source>
</evidence>
<keyword evidence="7" id="KW-0997">Cell inner membrane</keyword>
<gene>
    <name evidence="9" type="ORF">ZMTM_08030</name>
</gene>
<keyword evidence="10" id="KW-1185">Reference proteome</keyword>
<feature type="transmembrane region" description="Helical" evidence="7">
    <location>
        <begin position="47"/>
        <end position="65"/>
    </location>
</feature>
<keyword evidence="3" id="KW-1003">Cell membrane</keyword>
<keyword evidence="5 7" id="KW-1133">Transmembrane helix</keyword>
<evidence type="ECO:0000313" key="9">
    <source>
        <dbReference type="EMBL" id="BCM24544.1"/>
    </source>
</evidence>
<keyword evidence="4 7" id="KW-0812">Transmembrane</keyword>
<sequence length="170" mass="17718">MTIALTSALENSSTICTLFSRLGVAVLVGGMLGLNRDLHGKPAGLRTHALVTLGAATATLVILNLQPFGSPTDPSALSHVLQGILTGIGFLGAGVIIRDPEGHVSGLTTAATIWVAAVMGVLCGAGYWPLILVSSFLIMAVLTLGRSIEKLVERLFRKNQPTSKEPPHTQ</sequence>
<dbReference type="AlphaFoldDB" id="A0A8D5FYL7"/>
<keyword evidence="6 7" id="KW-0472">Membrane</keyword>
<dbReference type="GO" id="GO:0005886">
    <property type="term" value="C:plasma membrane"/>
    <property type="evidence" value="ECO:0007669"/>
    <property type="project" value="UniProtKB-SubCell"/>
</dbReference>
<dbReference type="PANTHER" id="PTHR33778">
    <property type="entry name" value="PROTEIN MGTC"/>
    <property type="match status" value="1"/>
</dbReference>
<dbReference type="InterPro" id="IPR049177">
    <property type="entry name" value="MgtC_SapB_SrpB_YhiD_N"/>
</dbReference>
<evidence type="ECO:0000256" key="6">
    <source>
        <dbReference type="ARBA" id="ARBA00023136"/>
    </source>
</evidence>
<comment type="subcellular location">
    <subcellularLocation>
        <location evidence="7">Cell inner membrane</location>
        <topology evidence="7">Multi-pass membrane protein</topology>
    </subcellularLocation>
    <subcellularLocation>
        <location evidence="1">Cell membrane</location>
        <topology evidence="1">Multi-pass membrane protein</topology>
    </subcellularLocation>
</comment>
<dbReference type="Proteomes" id="UP000826722">
    <property type="component" value="Chromosome"/>
</dbReference>
<feature type="domain" description="MgtC/SapB/SrpB/YhiD N-terminal" evidence="8">
    <location>
        <begin position="22"/>
        <end position="150"/>
    </location>
</feature>
<dbReference type="PRINTS" id="PR01837">
    <property type="entry name" value="MGTCSAPBPROT"/>
</dbReference>
<dbReference type="KEGG" id="mpau:ZMTM_08030"/>